<sequence>MPLTPATSKILNDDTFAKMKKGVRIVNVACGGVIDEYELVRALDAGIVAQAALDVFTKEPPAADNKLVLHENVSATPHLGASTMEAQEGVAIEIAEAVVGALRGELAATAVHTPMVPAETGQPGMIGTVGSILGEENVNVSFMSVGRIAPRKQAVMAIGVDDQPSKEALKKIGEVSAIEEFVFLKL</sequence>
<feature type="domain" description="ACT" evidence="2">
    <location>
        <begin position="122"/>
        <end position="175"/>
    </location>
</feature>
<dbReference type="PANTHER" id="PTHR42938">
    <property type="entry name" value="FORMATE DEHYDROGENASE 1"/>
    <property type="match status" value="1"/>
</dbReference>
<keyword evidence="5" id="KW-1185">Reference proteome</keyword>
<dbReference type="PANTHER" id="PTHR42938:SF5">
    <property type="entry name" value="D-3-PHOSPHOGLYCERATE DEHYDROGENASE 3, CHLOROPLASTIC"/>
    <property type="match status" value="1"/>
</dbReference>
<dbReference type="FunFam" id="3.40.50.720:FF:000616">
    <property type="entry name" value="D-3-phosphoglycerate dehydrogenase 2 chloroplastic"/>
    <property type="match status" value="1"/>
</dbReference>
<evidence type="ECO:0000256" key="1">
    <source>
        <dbReference type="ARBA" id="ARBA00029440"/>
    </source>
</evidence>
<dbReference type="Gene3D" id="3.40.50.720">
    <property type="entry name" value="NAD(P)-binding Rossmann-like Domain"/>
    <property type="match status" value="2"/>
</dbReference>
<evidence type="ECO:0000313" key="5">
    <source>
        <dbReference type="Proteomes" id="UP001459277"/>
    </source>
</evidence>
<dbReference type="InterPro" id="IPR002912">
    <property type="entry name" value="ACT_dom"/>
</dbReference>
<feature type="domain" description="D-isomer specific 2-hydroxyacid dehydrogenase NAD-binding" evidence="3">
    <location>
        <begin position="1"/>
        <end position="80"/>
    </location>
</feature>
<evidence type="ECO:0000259" key="3">
    <source>
        <dbReference type="Pfam" id="PF02826"/>
    </source>
</evidence>
<dbReference type="Pfam" id="PF02826">
    <property type="entry name" value="2-Hacid_dh_C"/>
    <property type="match status" value="1"/>
</dbReference>
<dbReference type="Pfam" id="PF01842">
    <property type="entry name" value="ACT"/>
    <property type="match status" value="1"/>
</dbReference>
<evidence type="ECO:0000313" key="4">
    <source>
        <dbReference type="EMBL" id="KAK9988466.1"/>
    </source>
</evidence>
<reference evidence="4 5" key="1">
    <citation type="submission" date="2024-01" db="EMBL/GenBank/DDBJ databases">
        <title>A telomere-to-telomere, gap-free genome of sweet tea (Lithocarpus litseifolius).</title>
        <authorList>
            <person name="Zhou J."/>
        </authorList>
    </citation>
    <scope>NUCLEOTIDE SEQUENCE [LARGE SCALE GENOMIC DNA]</scope>
    <source>
        <strain evidence="4">Zhou-2022a</strain>
        <tissue evidence="4">Leaf</tissue>
    </source>
</reference>
<dbReference type="SUPFAM" id="SSF55021">
    <property type="entry name" value="ACT-like"/>
    <property type="match status" value="1"/>
</dbReference>
<dbReference type="InterPro" id="IPR036291">
    <property type="entry name" value="NAD(P)-bd_dom_sf"/>
</dbReference>
<comment type="pathway">
    <text evidence="1">Amino-acid biosynthesis.</text>
</comment>
<accession>A0AAW2BT10</accession>
<evidence type="ECO:0008006" key="6">
    <source>
        <dbReference type="Google" id="ProtNLM"/>
    </source>
</evidence>
<organism evidence="4 5">
    <name type="scientific">Lithocarpus litseifolius</name>
    <dbReference type="NCBI Taxonomy" id="425828"/>
    <lineage>
        <taxon>Eukaryota</taxon>
        <taxon>Viridiplantae</taxon>
        <taxon>Streptophyta</taxon>
        <taxon>Embryophyta</taxon>
        <taxon>Tracheophyta</taxon>
        <taxon>Spermatophyta</taxon>
        <taxon>Magnoliopsida</taxon>
        <taxon>eudicotyledons</taxon>
        <taxon>Gunneridae</taxon>
        <taxon>Pentapetalae</taxon>
        <taxon>rosids</taxon>
        <taxon>fabids</taxon>
        <taxon>Fagales</taxon>
        <taxon>Fagaceae</taxon>
        <taxon>Lithocarpus</taxon>
    </lineage>
</organism>
<dbReference type="EMBL" id="JAZDWU010000010">
    <property type="protein sequence ID" value="KAK9988466.1"/>
    <property type="molecule type" value="Genomic_DNA"/>
</dbReference>
<dbReference type="Gene3D" id="3.30.70.260">
    <property type="match status" value="1"/>
</dbReference>
<gene>
    <name evidence="4" type="ORF">SO802_028705</name>
</gene>
<dbReference type="GO" id="GO:0009570">
    <property type="term" value="C:chloroplast stroma"/>
    <property type="evidence" value="ECO:0007669"/>
    <property type="project" value="TreeGrafter"/>
</dbReference>
<dbReference type="GO" id="GO:0051287">
    <property type="term" value="F:NAD binding"/>
    <property type="evidence" value="ECO:0007669"/>
    <property type="project" value="InterPro"/>
</dbReference>
<dbReference type="Proteomes" id="UP001459277">
    <property type="component" value="Unassembled WGS sequence"/>
</dbReference>
<comment type="caution">
    <text evidence="4">The sequence shown here is derived from an EMBL/GenBank/DDBJ whole genome shotgun (WGS) entry which is preliminary data.</text>
</comment>
<dbReference type="AlphaFoldDB" id="A0AAW2BT10"/>
<evidence type="ECO:0000259" key="2">
    <source>
        <dbReference type="Pfam" id="PF01842"/>
    </source>
</evidence>
<dbReference type="SUPFAM" id="SSF51735">
    <property type="entry name" value="NAD(P)-binding Rossmann-fold domains"/>
    <property type="match status" value="1"/>
</dbReference>
<dbReference type="GO" id="GO:0004617">
    <property type="term" value="F:phosphoglycerate dehydrogenase activity"/>
    <property type="evidence" value="ECO:0007669"/>
    <property type="project" value="TreeGrafter"/>
</dbReference>
<dbReference type="InterPro" id="IPR045865">
    <property type="entry name" value="ACT-like_dom_sf"/>
</dbReference>
<dbReference type="InterPro" id="IPR006140">
    <property type="entry name" value="D-isomer_DH_NAD-bd"/>
</dbReference>
<proteinExistence type="predicted"/>
<dbReference type="FunFam" id="3.30.70.260:FF:000008">
    <property type="entry name" value="D-3-phosphoglycerate dehydrogenase, chloroplastic"/>
    <property type="match status" value="1"/>
</dbReference>
<protein>
    <recommendedName>
        <fullName evidence="6">Phosphoglycerate dehydrogenase</fullName>
    </recommendedName>
</protein>
<name>A0AAW2BT10_9ROSI</name>
<dbReference type="CDD" id="cd04902">
    <property type="entry name" value="ACT_3PGDH-xct"/>
    <property type="match status" value="1"/>
</dbReference>